<dbReference type="InterPro" id="IPR016197">
    <property type="entry name" value="Chromo-like_dom_sf"/>
</dbReference>
<dbReference type="GO" id="GO:0003964">
    <property type="term" value="F:RNA-directed DNA polymerase activity"/>
    <property type="evidence" value="ECO:0007669"/>
    <property type="project" value="UniProtKB-KW"/>
</dbReference>
<dbReference type="InterPro" id="IPR036397">
    <property type="entry name" value="RNaseH_sf"/>
</dbReference>
<name>A0A9W6XN22_9STRA</name>
<keyword evidence="6" id="KW-0695">RNA-directed DNA polymerase</keyword>
<dbReference type="Pfam" id="PF00385">
    <property type="entry name" value="Chromo"/>
    <property type="match status" value="1"/>
</dbReference>
<organism evidence="9 10">
    <name type="scientific">Phytophthora fragariaefolia</name>
    <dbReference type="NCBI Taxonomy" id="1490495"/>
    <lineage>
        <taxon>Eukaryota</taxon>
        <taxon>Sar</taxon>
        <taxon>Stramenopiles</taxon>
        <taxon>Oomycota</taxon>
        <taxon>Peronosporomycetes</taxon>
        <taxon>Peronosporales</taxon>
        <taxon>Peronosporaceae</taxon>
        <taxon>Phytophthora</taxon>
    </lineage>
</organism>
<keyword evidence="4" id="KW-0255">Endonuclease</keyword>
<dbReference type="Gene3D" id="3.30.420.10">
    <property type="entry name" value="Ribonuclease H-like superfamily/Ribonuclease H"/>
    <property type="match status" value="3"/>
</dbReference>
<dbReference type="Proteomes" id="UP001165121">
    <property type="component" value="Unassembled WGS sequence"/>
</dbReference>
<dbReference type="Gene3D" id="3.30.70.270">
    <property type="match status" value="3"/>
</dbReference>
<feature type="domain" description="Chromo" evidence="8">
    <location>
        <begin position="1230"/>
        <end position="1282"/>
    </location>
</feature>
<dbReference type="GO" id="GO:0004523">
    <property type="term" value="F:RNA-DNA hybrid ribonuclease activity"/>
    <property type="evidence" value="ECO:0007669"/>
    <property type="project" value="InterPro"/>
</dbReference>
<evidence type="ECO:0000313" key="9">
    <source>
        <dbReference type="EMBL" id="GMF42042.1"/>
    </source>
</evidence>
<dbReference type="InterPro" id="IPR050951">
    <property type="entry name" value="Retrovirus_Pol_polyprotein"/>
</dbReference>
<dbReference type="OrthoDB" id="108047at2759"/>
<dbReference type="Pfam" id="PF17917">
    <property type="entry name" value="RT_RNaseH"/>
    <property type="match status" value="1"/>
</dbReference>
<evidence type="ECO:0000313" key="10">
    <source>
        <dbReference type="Proteomes" id="UP001165121"/>
    </source>
</evidence>
<dbReference type="InterPro" id="IPR043502">
    <property type="entry name" value="DNA/RNA_pol_sf"/>
</dbReference>
<keyword evidence="10" id="KW-1185">Reference proteome</keyword>
<dbReference type="InterPro" id="IPR023780">
    <property type="entry name" value="Chromo_domain"/>
</dbReference>
<evidence type="ECO:0000256" key="1">
    <source>
        <dbReference type="ARBA" id="ARBA00022679"/>
    </source>
</evidence>
<evidence type="ECO:0000256" key="3">
    <source>
        <dbReference type="ARBA" id="ARBA00022722"/>
    </source>
</evidence>
<dbReference type="Pfam" id="PF13456">
    <property type="entry name" value="RVT_3"/>
    <property type="match status" value="1"/>
</dbReference>
<dbReference type="GO" id="GO:0003676">
    <property type="term" value="F:nucleic acid binding"/>
    <property type="evidence" value="ECO:0007669"/>
    <property type="project" value="InterPro"/>
</dbReference>
<proteinExistence type="predicted"/>
<dbReference type="SMART" id="SM00298">
    <property type="entry name" value="CHROMO"/>
    <property type="match status" value="1"/>
</dbReference>
<evidence type="ECO:0000256" key="4">
    <source>
        <dbReference type="ARBA" id="ARBA00022759"/>
    </source>
</evidence>
<evidence type="ECO:0000256" key="6">
    <source>
        <dbReference type="ARBA" id="ARBA00022918"/>
    </source>
</evidence>
<feature type="compositionally biased region" description="Acidic residues" evidence="7">
    <location>
        <begin position="33"/>
        <end position="49"/>
    </location>
</feature>
<dbReference type="SUPFAM" id="SSF56672">
    <property type="entry name" value="DNA/RNA polymerases"/>
    <property type="match status" value="1"/>
</dbReference>
<evidence type="ECO:0000256" key="5">
    <source>
        <dbReference type="ARBA" id="ARBA00022801"/>
    </source>
</evidence>
<dbReference type="PANTHER" id="PTHR37984:SF5">
    <property type="entry name" value="PROTEIN NYNRIN-LIKE"/>
    <property type="match status" value="1"/>
</dbReference>
<keyword evidence="2" id="KW-0548">Nucleotidyltransferase</keyword>
<dbReference type="EMBL" id="BSXT01001395">
    <property type="protein sequence ID" value="GMF42042.1"/>
    <property type="molecule type" value="Genomic_DNA"/>
</dbReference>
<keyword evidence="1" id="KW-0808">Transferase</keyword>
<dbReference type="Gene3D" id="2.40.50.40">
    <property type="match status" value="1"/>
</dbReference>
<feature type="region of interest" description="Disordered" evidence="7">
    <location>
        <begin position="824"/>
        <end position="850"/>
    </location>
</feature>
<comment type="caution">
    <text evidence="9">The sequence shown here is derived from an EMBL/GenBank/DDBJ whole genome shotgun (WGS) entry which is preliminary data.</text>
</comment>
<dbReference type="InterPro" id="IPR041373">
    <property type="entry name" value="RT_RNaseH"/>
</dbReference>
<reference evidence="9" key="1">
    <citation type="submission" date="2023-04" db="EMBL/GenBank/DDBJ databases">
        <title>Phytophthora fragariaefolia NBRC 109709.</title>
        <authorList>
            <person name="Ichikawa N."/>
            <person name="Sato H."/>
            <person name="Tonouchi N."/>
        </authorList>
    </citation>
    <scope>NUCLEOTIDE SEQUENCE</scope>
    <source>
        <strain evidence="9">NBRC 109709</strain>
    </source>
</reference>
<dbReference type="CDD" id="cd00024">
    <property type="entry name" value="CD_CSD"/>
    <property type="match status" value="1"/>
</dbReference>
<dbReference type="PROSITE" id="PS50013">
    <property type="entry name" value="CHROMO_2"/>
    <property type="match status" value="1"/>
</dbReference>
<dbReference type="InterPro" id="IPR012337">
    <property type="entry name" value="RNaseH-like_sf"/>
</dbReference>
<evidence type="ECO:0000256" key="7">
    <source>
        <dbReference type="SAM" id="MobiDB-lite"/>
    </source>
</evidence>
<feature type="region of interest" description="Disordered" evidence="7">
    <location>
        <begin position="1"/>
        <end position="62"/>
    </location>
</feature>
<dbReference type="PANTHER" id="PTHR37984">
    <property type="entry name" value="PROTEIN CBG26694"/>
    <property type="match status" value="1"/>
</dbReference>
<dbReference type="SUPFAM" id="SSF54160">
    <property type="entry name" value="Chromo domain-like"/>
    <property type="match status" value="1"/>
</dbReference>
<dbReference type="Gene3D" id="3.10.10.10">
    <property type="entry name" value="HIV Type 1 Reverse Transcriptase, subunit A, domain 1"/>
    <property type="match status" value="1"/>
</dbReference>
<evidence type="ECO:0000256" key="2">
    <source>
        <dbReference type="ARBA" id="ARBA00022695"/>
    </source>
</evidence>
<dbReference type="InterPro" id="IPR002156">
    <property type="entry name" value="RNaseH_domain"/>
</dbReference>
<dbReference type="InterPro" id="IPR000953">
    <property type="entry name" value="Chromo/chromo_shadow_dom"/>
</dbReference>
<feature type="compositionally biased region" description="Basic and acidic residues" evidence="7">
    <location>
        <begin position="18"/>
        <end position="28"/>
    </location>
</feature>
<dbReference type="CDD" id="cd01647">
    <property type="entry name" value="RT_LTR"/>
    <property type="match status" value="1"/>
</dbReference>
<sequence>MLRPRPGSTQVRIVCLPERPDAQDEGRPMDSAGETDDLLERAEEDDGPECLDSHVQEDSDENNEIEDCLSQAMLGTPLYKLEQEYARCMRVNLEDLDLEPAVYIQEGSELMSQLWDELAMILELNNLSPECDITQADVGEPGRTTPDEDRKLRTVLEYHRKIFMGDGNASPAPARVVVCDLDSGDAKPVAQRPRSIAPHLMLKVYELLKKLLETKLIENSESPWASPIVIVLKTNGVDIRMCIDYRVVNGFIKLPNYPLPLIDDLLIGFETAMWLMSLGMVSGLWAVTMTERAKLIYAFRLVDPDVLEFLGLDVNERGESEREKSGINVPVLTDVMTVFQRNLPAPPQMGPVLGRSSYIDDIAHGAPTWDQLCADLDALLFRLRYWNITVGLSKSEFGKLTIPYLSHEISAEGLRATPKIAKSVQNLPFPKTLNRVQSFLGSLNYYHKFIEDFPVVAAVLYELTDEQVRAGRDLSRAKEAFEILKRKIVSTPLLRHLDRTKSYVIIPHANKWAACAVLGQECYGVIQPVRFTGRVLNDSEVRYHIAEKEVVAIMRVLEVFRTIVENCYIVVYTQYSVLSWLMKSKSADGRCVRWGLTLSHWDLEVRKVRRDEDGLAAILGAGITPREHLDEVAETLIAAKGRVKAPPVVSVEMLDDSYTGYVLSFDGAAKTSTRQGSCGCVVWELPDWRALSAHGFILEGVTVNDAEYHGLLKGMELTSERNVQDLVVAGASRIVIQQVQGLINSNQPNLQRRLAEYEALTVKFKSVKLVHVKRDYNQAADYLTFKTLALGKSRQVQDADELRHLEQVSKIPEKLMKSEASLNVPVHEESGQSPPDGAILNDDRPGPESAPLPTAARVMAAVVTRSRTQEEDDHGKPMGPLEYQAERWRRIKAHQESDLRSENLIKCLHGETDRFSRAQIRKLSKKVELFVVDERGVLFRLSRSTEDRPRDMTDELRLVVPEMLRLDIHYAHDDFQGRHQGVTRTFERRPFEVVSMDFGTHMPKSARGNTFLLLFQDMFSGYAMCKPMDSTTAQDVAEAYEERRPQANGQQERSVQTVIRSVRAYVAEVDQGDWGDHAERLMFALNTSFDATRLDTPFYLVHGWDAQGTVSAMLGPKPSNVPERTAYEWCRKFQRNYSYAQTCARGLQGKAKRERSAEQTRKWKELSERIRSGFEVGDAVWLFIPKVQTGLSPLFPERPADQIDVNEDDDFDAALLPEDSWEADNLNGEYEVEKIMDLRWSKRTRTSKRLHEYLVKWKGYDKPEWLPVTQLSCGALLYEFNQGAKARARFRAMPARDDHPGNYLPKREFLNVSDRRLCDMWKLNVDWR</sequence>
<evidence type="ECO:0000259" key="8">
    <source>
        <dbReference type="PROSITE" id="PS50013"/>
    </source>
</evidence>
<dbReference type="SUPFAM" id="SSF53098">
    <property type="entry name" value="Ribonuclease H-like"/>
    <property type="match status" value="2"/>
</dbReference>
<protein>
    <submittedName>
        <fullName evidence="9">Unnamed protein product</fullName>
    </submittedName>
</protein>
<keyword evidence="5" id="KW-0378">Hydrolase</keyword>
<dbReference type="InterPro" id="IPR043128">
    <property type="entry name" value="Rev_trsase/Diguanyl_cyclase"/>
</dbReference>
<keyword evidence="3" id="KW-0540">Nuclease</keyword>
<gene>
    <name evidence="9" type="ORF">Pfra01_001358500</name>
</gene>
<accession>A0A9W6XN22</accession>